<proteinExistence type="predicted"/>
<dbReference type="EMBL" id="KV417664">
    <property type="protein sequence ID" value="KZP11336.1"/>
    <property type="molecule type" value="Genomic_DNA"/>
</dbReference>
<name>A0A166A7X6_9AGAM</name>
<organism evidence="1 2">
    <name type="scientific">Athelia psychrophila</name>
    <dbReference type="NCBI Taxonomy" id="1759441"/>
    <lineage>
        <taxon>Eukaryota</taxon>
        <taxon>Fungi</taxon>
        <taxon>Dikarya</taxon>
        <taxon>Basidiomycota</taxon>
        <taxon>Agaricomycotina</taxon>
        <taxon>Agaricomycetes</taxon>
        <taxon>Agaricomycetidae</taxon>
        <taxon>Atheliales</taxon>
        <taxon>Atheliaceae</taxon>
        <taxon>Athelia</taxon>
    </lineage>
</organism>
<protein>
    <submittedName>
        <fullName evidence="1">Uncharacterized protein</fullName>
    </submittedName>
</protein>
<dbReference type="Proteomes" id="UP000076532">
    <property type="component" value="Unassembled WGS sequence"/>
</dbReference>
<keyword evidence="2" id="KW-1185">Reference proteome</keyword>
<sequence length="56" mass="6170">MCSSLSRLESAFPSVLSSYAPYSRCASPSIISDTCSYSPLTIYTSSPPYFRLCYLV</sequence>
<reference evidence="1 2" key="1">
    <citation type="journal article" date="2016" name="Mol. Biol. Evol.">
        <title>Comparative Genomics of Early-Diverging Mushroom-Forming Fungi Provides Insights into the Origins of Lignocellulose Decay Capabilities.</title>
        <authorList>
            <person name="Nagy L.G."/>
            <person name="Riley R."/>
            <person name="Tritt A."/>
            <person name="Adam C."/>
            <person name="Daum C."/>
            <person name="Floudas D."/>
            <person name="Sun H."/>
            <person name="Yadav J.S."/>
            <person name="Pangilinan J."/>
            <person name="Larsson K.H."/>
            <person name="Matsuura K."/>
            <person name="Barry K."/>
            <person name="Labutti K."/>
            <person name="Kuo R."/>
            <person name="Ohm R.A."/>
            <person name="Bhattacharya S.S."/>
            <person name="Shirouzu T."/>
            <person name="Yoshinaga Y."/>
            <person name="Martin F.M."/>
            <person name="Grigoriev I.V."/>
            <person name="Hibbett D.S."/>
        </authorList>
    </citation>
    <scope>NUCLEOTIDE SEQUENCE [LARGE SCALE GENOMIC DNA]</scope>
    <source>
        <strain evidence="1 2">CBS 109695</strain>
    </source>
</reference>
<dbReference type="AlphaFoldDB" id="A0A166A7X6"/>
<accession>A0A166A7X6</accession>
<evidence type="ECO:0000313" key="1">
    <source>
        <dbReference type="EMBL" id="KZP11336.1"/>
    </source>
</evidence>
<gene>
    <name evidence="1" type="ORF">FIBSPDRAFT_187380</name>
</gene>
<evidence type="ECO:0000313" key="2">
    <source>
        <dbReference type="Proteomes" id="UP000076532"/>
    </source>
</evidence>